<evidence type="ECO:0000259" key="7">
    <source>
        <dbReference type="PROSITE" id="PS50850"/>
    </source>
</evidence>
<organism evidence="8 9">
    <name type="scientific">Clohesyomyces aquaticus</name>
    <dbReference type="NCBI Taxonomy" id="1231657"/>
    <lineage>
        <taxon>Eukaryota</taxon>
        <taxon>Fungi</taxon>
        <taxon>Dikarya</taxon>
        <taxon>Ascomycota</taxon>
        <taxon>Pezizomycotina</taxon>
        <taxon>Dothideomycetes</taxon>
        <taxon>Pleosporomycetidae</taxon>
        <taxon>Pleosporales</taxon>
        <taxon>Lindgomycetaceae</taxon>
        <taxon>Clohesyomyces</taxon>
    </lineage>
</organism>
<accession>A0A1Y1ZU52</accession>
<feature type="transmembrane region" description="Helical" evidence="6">
    <location>
        <begin position="136"/>
        <end position="153"/>
    </location>
</feature>
<name>A0A1Y1ZU52_9PLEO</name>
<dbReference type="GO" id="GO:0022857">
    <property type="term" value="F:transmembrane transporter activity"/>
    <property type="evidence" value="ECO:0007669"/>
    <property type="project" value="InterPro"/>
</dbReference>
<feature type="transmembrane region" description="Helical" evidence="6">
    <location>
        <begin position="107"/>
        <end position="129"/>
    </location>
</feature>
<evidence type="ECO:0000256" key="6">
    <source>
        <dbReference type="SAM" id="Phobius"/>
    </source>
</evidence>
<protein>
    <submittedName>
        <fullName evidence="8">Major facilitator superfamily domain-containing protein</fullName>
    </submittedName>
</protein>
<dbReference type="OrthoDB" id="2585655at2759"/>
<dbReference type="InterPro" id="IPR011701">
    <property type="entry name" value="MFS"/>
</dbReference>
<comment type="caution">
    <text evidence="8">The sequence shown here is derived from an EMBL/GenBank/DDBJ whole genome shotgun (WGS) entry which is preliminary data.</text>
</comment>
<feature type="transmembrane region" description="Helical" evidence="6">
    <location>
        <begin position="68"/>
        <end position="87"/>
    </location>
</feature>
<dbReference type="Pfam" id="PF07690">
    <property type="entry name" value="MFS_1"/>
    <property type="match status" value="1"/>
</dbReference>
<dbReference type="STRING" id="1231657.A0A1Y1ZU52"/>
<feature type="compositionally biased region" description="Polar residues" evidence="5">
    <location>
        <begin position="277"/>
        <end position="290"/>
    </location>
</feature>
<gene>
    <name evidence="8" type="ORF">BCR34DRAFT_672845</name>
</gene>
<dbReference type="PANTHER" id="PTHR23502:SF20">
    <property type="entry name" value="TRANSPORTER, PUTATIVE (AFU_ORTHOLOGUE AFUA_6G13880)-RELATED"/>
    <property type="match status" value="1"/>
</dbReference>
<feature type="transmembrane region" description="Helical" evidence="6">
    <location>
        <begin position="224"/>
        <end position="244"/>
    </location>
</feature>
<evidence type="ECO:0000256" key="5">
    <source>
        <dbReference type="SAM" id="MobiDB-lite"/>
    </source>
</evidence>
<proteinExistence type="predicted"/>
<keyword evidence="2 6" id="KW-0812">Transmembrane</keyword>
<evidence type="ECO:0000313" key="9">
    <source>
        <dbReference type="Proteomes" id="UP000193144"/>
    </source>
</evidence>
<keyword evidence="3 6" id="KW-1133">Transmembrane helix</keyword>
<dbReference type="Proteomes" id="UP000193144">
    <property type="component" value="Unassembled WGS sequence"/>
</dbReference>
<dbReference type="InterPro" id="IPR020846">
    <property type="entry name" value="MFS_dom"/>
</dbReference>
<dbReference type="EMBL" id="MCFA01000039">
    <property type="protein sequence ID" value="ORY13771.1"/>
    <property type="molecule type" value="Genomic_DNA"/>
</dbReference>
<feature type="transmembrane region" description="Helical" evidence="6">
    <location>
        <begin position="440"/>
        <end position="464"/>
    </location>
</feature>
<reference evidence="8 9" key="1">
    <citation type="submission" date="2016-07" db="EMBL/GenBank/DDBJ databases">
        <title>Pervasive Adenine N6-methylation of Active Genes in Fungi.</title>
        <authorList>
            <consortium name="DOE Joint Genome Institute"/>
            <person name="Mondo S.J."/>
            <person name="Dannebaum R.O."/>
            <person name="Kuo R.C."/>
            <person name="Labutti K."/>
            <person name="Haridas S."/>
            <person name="Kuo A."/>
            <person name="Salamov A."/>
            <person name="Ahrendt S.R."/>
            <person name="Lipzen A."/>
            <person name="Sullivan W."/>
            <person name="Andreopoulos W.B."/>
            <person name="Clum A."/>
            <person name="Lindquist E."/>
            <person name="Daum C."/>
            <person name="Ramamoorthy G.K."/>
            <person name="Gryganskyi A."/>
            <person name="Culley D."/>
            <person name="Magnuson J.K."/>
            <person name="James T.Y."/>
            <person name="O'Malley M.A."/>
            <person name="Stajich J.E."/>
            <person name="Spatafora J.W."/>
            <person name="Visel A."/>
            <person name="Grigoriev I.V."/>
        </authorList>
    </citation>
    <scope>NUCLEOTIDE SEQUENCE [LARGE SCALE GENOMIC DNA]</scope>
    <source>
        <strain evidence="8 9">CBS 115471</strain>
    </source>
</reference>
<dbReference type="InterPro" id="IPR036259">
    <property type="entry name" value="MFS_trans_sf"/>
</dbReference>
<comment type="subcellular location">
    <subcellularLocation>
        <location evidence="1">Membrane</location>
        <topology evidence="1">Multi-pass membrane protein</topology>
    </subcellularLocation>
</comment>
<sequence>MAFGILDDRKLENVPGTAPLSDFISAVPQVGDVDTSTLKHDENGIVLIPQPTDDPNDPYNWPRWKKEMFTVTFAFGCGCVGAVGPLLGPALVQLSEMFDVSLTTWNIGMQGGTIACIAVGSLIFNALAVKYGKRPIYLATTVGLMITCFWAAAANSLTSLIVSRLFMGFCMAPFEALVPASIADVWFVHQRGFRSSIFNLGVLGGINLATPISGNIIQDLGYRASFNIMGAFFAINVLLVIFFMPETAYRREPTSIDLTRQVSLDDFESNPKKDTSVSHIESSEPTTRTNPPTPYSFWSWKELAPYSGYNADIKYSAFFIRPFTMLLSPAVAWGTLLFTTSISWLVGISITLSQIFSAPPYNFSIKAVGACNLSAFVASIIGMAVAGPLIDGIAKKMSKGNRGIFEPEFRLPAMASYLCLTAVGFFAWGQSAYAQDPWPIPVVVCLGMINLGIQLSVTGIVTYVVDCHVDRAGEAFAAMNFVKNMFAFGLVFYLNDWLSKDGVRKVFFSIGGVTAAVSLLTVPMYIFGKRARSWVYRSKVLDRFGADTTMN</sequence>
<feature type="transmembrane region" description="Helical" evidence="6">
    <location>
        <begin position="506"/>
        <end position="527"/>
    </location>
</feature>
<evidence type="ECO:0000256" key="3">
    <source>
        <dbReference type="ARBA" id="ARBA00022989"/>
    </source>
</evidence>
<dbReference type="Gene3D" id="1.20.1250.20">
    <property type="entry name" value="MFS general substrate transporter like domains"/>
    <property type="match status" value="1"/>
</dbReference>
<dbReference type="PANTHER" id="PTHR23502">
    <property type="entry name" value="MAJOR FACILITATOR SUPERFAMILY"/>
    <property type="match status" value="1"/>
</dbReference>
<dbReference type="PROSITE" id="PS50850">
    <property type="entry name" value="MFS"/>
    <property type="match status" value="1"/>
</dbReference>
<keyword evidence="9" id="KW-1185">Reference proteome</keyword>
<feature type="transmembrane region" description="Helical" evidence="6">
    <location>
        <begin position="367"/>
        <end position="390"/>
    </location>
</feature>
<keyword evidence="4 6" id="KW-0472">Membrane</keyword>
<dbReference type="AlphaFoldDB" id="A0A1Y1ZU52"/>
<dbReference type="SUPFAM" id="SSF103473">
    <property type="entry name" value="MFS general substrate transporter"/>
    <property type="match status" value="1"/>
</dbReference>
<feature type="transmembrane region" description="Helical" evidence="6">
    <location>
        <begin position="165"/>
        <end position="188"/>
    </location>
</feature>
<feature type="transmembrane region" description="Helical" evidence="6">
    <location>
        <begin position="411"/>
        <end position="428"/>
    </location>
</feature>
<dbReference type="GO" id="GO:0005886">
    <property type="term" value="C:plasma membrane"/>
    <property type="evidence" value="ECO:0007669"/>
    <property type="project" value="TreeGrafter"/>
</dbReference>
<evidence type="ECO:0000256" key="4">
    <source>
        <dbReference type="ARBA" id="ARBA00023136"/>
    </source>
</evidence>
<evidence type="ECO:0000256" key="2">
    <source>
        <dbReference type="ARBA" id="ARBA00022692"/>
    </source>
</evidence>
<feature type="region of interest" description="Disordered" evidence="5">
    <location>
        <begin position="267"/>
        <end position="291"/>
    </location>
</feature>
<evidence type="ECO:0000256" key="1">
    <source>
        <dbReference type="ARBA" id="ARBA00004141"/>
    </source>
</evidence>
<feature type="transmembrane region" description="Helical" evidence="6">
    <location>
        <begin position="476"/>
        <end position="494"/>
    </location>
</feature>
<feature type="transmembrane region" description="Helical" evidence="6">
    <location>
        <begin position="200"/>
        <end position="218"/>
    </location>
</feature>
<feature type="domain" description="Major facilitator superfamily (MFS) profile" evidence="7">
    <location>
        <begin position="69"/>
        <end position="530"/>
    </location>
</feature>
<feature type="transmembrane region" description="Helical" evidence="6">
    <location>
        <begin position="330"/>
        <end position="355"/>
    </location>
</feature>
<evidence type="ECO:0000313" key="8">
    <source>
        <dbReference type="EMBL" id="ORY13771.1"/>
    </source>
</evidence>